<dbReference type="GO" id="GO:0016538">
    <property type="term" value="F:cyclin-dependent protein serine/threonine kinase regulator activity"/>
    <property type="evidence" value="ECO:0007669"/>
    <property type="project" value="InterPro"/>
</dbReference>
<dbReference type="EMBL" id="JWZT01000800">
    <property type="protein sequence ID" value="KII73504.1"/>
    <property type="molecule type" value="Genomic_DNA"/>
</dbReference>
<protein>
    <submittedName>
        <fullName evidence="2">Cyclin-T1</fullName>
    </submittedName>
</protein>
<dbReference type="InterPro" id="IPR043198">
    <property type="entry name" value="Cyclin/Ssn8"/>
</dbReference>
<reference evidence="2 3" key="1">
    <citation type="journal article" date="2014" name="Genome Biol. Evol.">
        <title>The genome of the myxosporean Thelohanellus kitauei shows adaptations to nutrient acquisition within its fish host.</title>
        <authorList>
            <person name="Yang Y."/>
            <person name="Xiong J."/>
            <person name="Zhou Z."/>
            <person name="Huo F."/>
            <person name="Miao W."/>
            <person name="Ran C."/>
            <person name="Liu Y."/>
            <person name="Zhang J."/>
            <person name="Feng J."/>
            <person name="Wang M."/>
            <person name="Wang M."/>
            <person name="Wang L."/>
            <person name="Yao B."/>
        </authorList>
    </citation>
    <scope>NUCLEOTIDE SEQUENCE [LARGE SCALE GENOMIC DNA]</scope>
    <source>
        <strain evidence="2">Wuqing</strain>
    </source>
</reference>
<comment type="caution">
    <text evidence="2">The sequence shown here is derived from an EMBL/GenBank/DDBJ whole genome shotgun (WGS) entry which is preliminary data.</text>
</comment>
<dbReference type="SUPFAM" id="SSF47954">
    <property type="entry name" value="Cyclin-like"/>
    <property type="match status" value="2"/>
</dbReference>
<dbReference type="OrthoDB" id="25002at2759"/>
<name>A0A0C2J6Q9_THEKT</name>
<accession>A0A0C2J6Q9</accession>
<evidence type="ECO:0000313" key="3">
    <source>
        <dbReference type="Proteomes" id="UP000031668"/>
    </source>
</evidence>
<proteinExistence type="predicted"/>
<keyword evidence="3" id="KW-1185">Reference proteome</keyword>
<organism evidence="2 3">
    <name type="scientific">Thelohanellus kitauei</name>
    <name type="common">Myxosporean</name>
    <dbReference type="NCBI Taxonomy" id="669202"/>
    <lineage>
        <taxon>Eukaryota</taxon>
        <taxon>Metazoa</taxon>
        <taxon>Cnidaria</taxon>
        <taxon>Myxozoa</taxon>
        <taxon>Myxosporea</taxon>
        <taxon>Bivalvulida</taxon>
        <taxon>Platysporina</taxon>
        <taxon>Myxobolidae</taxon>
        <taxon>Thelohanellus</taxon>
    </lineage>
</organism>
<gene>
    <name evidence="2" type="ORF">RF11_00097</name>
</gene>
<dbReference type="AlphaFoldDB" id="A0A0C2J6Q9"/>
<dbReference type="Proteomes" id="UP000031668">
    <property type="component" value="Unassembled WGS sequence"/>
</dbReference>
<evidence type="ECO:0000256" key="1">
    <source>
        <dbReference type="ARBA" id="ARBA00023127"/>
    </source>
</evidence>
<dbReference type="GO" id="GO:0006357">
    <property type="term" value="P:regulation of transcription by RNA polymerase II"/>
    <property type="evidence" value="ECO:0007669"/>
    <property type="project" value="InterPro"/>
</dbReference>
<dbReference type="InterPro" id="IPR036915">
    <property type="entry name" value="Cyclin-like_sf"/>
</dbReference>
<dbReference type="Gene3D" id="1.10.472.10">
    <property type="entry name" value="Cyclin-like"/>
    <property type="match status" value="2"/>
</dbReference>
<dbReference type="Pfam" id="PF21797">
    <property type="entry name" value="CycT2-like_C"/>
    <property type="match status" value="1"/>
</dbReference>
<sequence>MLQSMVKYPIEDMSPVFLYLATKIEEDFKAPKYIFEAFKLKPGESNDQQDLKRREELLFHHEKILVQTLGFDFIIDHPHSLIDSAGRQLKRSTSVTLVPKDIVNTAFFIATFSLHVTCLSLMYSRSYLAVLCIFVACKWAKYELPKNPEKPWWHVVDPNLNLVKFERILDYLDNTCGKCPQNQMVLLTKAKIYDRNGDLRSYQDFINEPALNGQSHQSENNEKPGT</sequence>
<keyword evidence="1" id="KW-0195">Cyclin</keyword>
<evidence type="ECO:0000313" key="2">
    <source>
        <dbReference type="EMBL" id="KII73504.1"/>
    </source>
</evidence>
<dbReference type="PANTHER" id="PTHR10026">
    <property type="entry name" value="CYCLIN"/>
    <property type="match status" value="1"/>
</dbReference>